<keyword evidence="1" id="KW-1133">Transmembrane helix</keyword>
<organism evidence="3 4">
    <name type="scientific">Marinomonas spartinae</name>
    <dbReference type="NCBI Taxonomy" id="1792290"/>
    <lineage>
        <taxon>Bacteria</taxon>
        <taxon>Pseudomonadati</taxon>
        <taxon>Pseudomonadota</taxon>
        <taxon>Gammaproteobacteria</taxon>
        <taxon>Oceanospirillales</taxon>
        <taxon>Oceanospirillaceae</taxon>
        <taxon>Marinomonas</taxon>
    </lineage>
</organism>
<reference evidence="3 4" key="1">
    <citation type="submission" date="2016-06" db="EMBL/GenBank/DDBJ databases">
        <authorList>
            <person name="Kjaerup R.B."/>
            <person name="Dalgaard T.S."/>
            <person name="Juul-Madsen H.R."/>
        </authorList>
    </citation>
    <scope>NUCLEOTIDE SEQUENCE [LARGE SCALE GENOMIC DNA]</scope>
    <source>
        <strain evidence="3 4">CECT 8886</strain>
    </source>
</reference>
<dbReference type="RefSeq" id="WP_067019641.1">
    <property type="nucleotide sequence ID" value="NZ_FLOE01000026.1"/>
</dbReference>
<keyword evidence="4" id="KW-1185">Reference proteome</keyword>
<evidence type="ECO:0000256" key="1">
    <source>
        <dbReference type="SAM" id="Phobius"/>
    </source>
</evidence>
<feature type="transmembrane region" description="Helical" evidence="1">
    <location>
        <begin position="73"/>
        <end position="94"/>
    </location>
</feature>
<evidence type="ECO:0000313" key="4">
    <source>
        <dbReference type="Proteomes" id="UP000092544"/>
    </source>
</evidence>
<evidence type="ECO:0000313" key="3">
    <source>
        <dbReference type="EMBL" id="SBS36753.1"/>
    </source>
</evidence>
<protein>
    <recommendedName>
        <fullName evidence="2">DUF4234 domain-containing protein</fullName>
    </recommendedName>
</protein>
<evidence type="ECO:0000259" key="2">
    <source>
        <dbReference type="Pfam" id="PF14018"/>
    </source>
</evidence>
<dbReference type="Pfam" id="PF14018">
    <property type="entry name" value="DUF4234"/>
    <property type="match status" value="1"/>
</dbReference>
<keyword evidence="1" id="KW-0812">Transmembrane</keyword>
<feature type="transmembrane region" description="Helical" evidence="1">
    <location>
        <begin position="47"/>
        <end position="67"/>
    </location>
</feature>
<keyword evidence="1" id="KW-0472">Membrane</keyword>
<dbReference type="Proteomes" id="UP000092544">
    <property type="component" value="Unassembled WGS sequence"/>
</dbReference>
<gene>
    <name evidence="3" type="ORF">MSP8886_03834</name>
</gene>
<accession>A0A1A8TQR8</accession>
<sequence length="151" mass="17380">MSDIDALKKDVNMKTWQLLLLTLVTVGIYNLVWIFTTTNKIQRHTGIKVVGQPFLLVMSVCFAWAGVFSESSYFLVALLSLAISLSLLTLYEVWAFKVRKALQEVALVEHQQVYKMNVIYTFLFTLYYINYCINDLPKQLEKQKADINASL</sequence>
<feature type="transmembrane region" description="Helical" evidence="1">
    <location>
        <begin position="16"/>
        <end position="35"/>
    </location>
</feature>
<feature type="domain" description="DUF4234" evidence="2">
    <location>
        <begin position="15"/>
        <end position="103"/>
    </location>
</feature>
<proteinExistence type="predicted"/>
<dbReference type="AlphaFoldDB" id="A0A1A8TQR8"/>
<dbReference type="EMBL" id="FLOB01000014">
    <property type="protein sequence ID" value="SBS36753.1"/>
    <property type="molecule type" value="Genomic_DNA"/>
</dbReference>
<name>A0A1A8TQR8_9GAMM</name>
<dbReference type="InterPro" id="IPR025328">
    <property type="entry name" value="DUF4234"/>
</dbReference>